<organism evidence="1">
    <name type="scientific">Rhizophora mucronata</name>
    <name type="common">Asiatic mangrove</name>
    <dbReference type="NCBI Taxonomy" id="61149"/>
    <lineage>
        <taxon>Eukaryota</taxon>
        <taxon>Viridiplantae</taxon>
        <taxon>Streptophyta</taxon>
        <taxon>Embryophyta</taxon>
        <taxon>Tracheophyta</taxon>
        <taxon>Spermatophyta</taxon>
        <taxon>Magnoliopsida</taxon>
        <taxon>eudicotyledons</taxon>
        <taxon>Gunneridae</taxon>
        <taxon>Pentapetalae</taxon>
        <taxon>rosids</taxon>
        <taxon>fabids</taxon>
        <taxon>Malpighiales</taxon>
        <taxon>Rhizophoraceae</taxon>
        <taxon>Rhizophora</taxon>
    </lineage>
</organism>
<reference evidence="1" key="1">
    <citation type="submission" date="2018-02" db="EMBL/GenBank/DDBJ databases">
        <title>Rhizophora mucronata_Transcriptome.</title>
        <authorList>
            <person name="Meera S.P."/>
            <person name="Sreeshan A."/>
            <person name="Augustine A."/>
        </authorList>
    </citation>
    <scope>NUCLEOTIDE SEQUENCE</scope>
    <source>
        <tissue evidence="1">Leaf</tissue>
    </source>
</reference>
<proteinExistence type="predicted"/>
<accession>A0A2P2ISU4</accession>
<protein>
    <submittedName>
        <fullName evidence="1">Uncharacterized protein</fullName>
    </submittedName>
</protein>
<evidence type="ECO:0000313" key="1">
    <source>
        <dbReference type="EMBL" id="MBW84301.1"/>
    </source>
</evidence>
<dbReference type="AlphaFoldDB" id="A0A2P2ISU4"/>
<sequence length="32" mass="3822">MRKPSLLLVNQHHIFFVPTDQPHDRLLRALLD</sequence>
<name>A0A2P2ISU4_RHIMU</name>
<dbReference type="EMBL" id="GGEC01003818">
    <property type="protein sequence ID" value="MBW84301.1"/>
    <property type="molecule type" value="Transcribed_RNA"/>
</dbReference>